<gene>
    <name evidence="1" type="ORF">ACFSJ0_27655</name>
</gene>
<organism evidence="1 2">
    <name type="scientific">Nonomuraea guangzhouensis</name>
    <dbReference type="NCBI Taxonomy" id="1291555"/>
    <lineage>
        <taxon>Bacteria</taxon>
        <taxon>Bacillati</taxon>
        <taxon>Actinomycetota</taxon>
        <taxon>Actinomycetes</taxon>
        <taxon>Streptosporangiales</taxon>
        <taxon>Streptosporangiaceae</taxon>
        <taxon>Nonomuraea</taxon>
    </lineage>
</organism>
<evidence type="ECO:0008006" key="3">
    <source>
        <dbReference type="Google" id="ProtNLM"/>
    </source>
</evidence>
<keyword evidence="2" id="KW-1185">Reference proteome</keyword>
<dbReference type="EMBL" id="JBHUCM010000019">
    <property type="protein sequence ID" value="MFD1540863.1"/>
    <property type="molecule type" value="Genomic_DNA"/>
</dbReference>
<accession>A0ABW4GDH9</accession>
<dbReference type="Proteomes" id="UP001597097">
    <property type="component" value="Unassembled WGS sequence"/>
</dbReference>
<name>A0ABW4GDH9_9ACTN</name>
<evidence type="ECO:0000313" key="1">
    <source>
        <dbReference type="EMBL" id="MFD1540863.1"/>
    </source>
</evidence>
<sequence length="133" mass="14330">MVYRLSLSPADTCIESVGHWARAVAQTEHPDLASDAEQATRALVSAAIRRTKRNELIHTQIDVTPDSLRIEVHDPGGFDDTGGFETAELSSAAISFGASGDHSGHRTWVILRKRSEARHDPPAMTTGARQAGS</sequence>
<comment type="caution">
    <text evidence="1">The sequence shown here is derived from an EMBL/GenBank/DDBJ whole genome shotgun (WGS) entry which is preliminary data.</text>
</comment>
<evidence type="ECO:0000313" key="2">
    <source>
        <dbReference type="Proteomes" id="UP001597097"/>
    </source>
</evidence>
<proteinExistence type="predicted"/>
<dbReference type="RefSeq" id="WP_219537110.1">
    <property type="nucleotide sequence ID" value="NZ_JAHKRM010000035.1"/>
</dbReference>
<protein>
    <recommendedName>
        <fullName evidence="3">ATP-binding protein</fullName>
    </recommendedName>
</protein>
<reference evidence="2" key="1">
    <citation type="journal article" date="2019" name="Int. J. Syst. Evol. Microbiol.">
        <title>The Global Catalogue of Microorganisms (GCM) 10K type strain sequencing project: providing services to taxonomists for standard genome sequencing and annotation.</title>
        <authorList>
            <consortium name="The Broad Institute Genomics Platform"/>
            <consortium name="The Broad Institute Genome Sequencing Center for Infectious Disease"/>
            <person name="Wu L."/>
            <person name="Ma J."/>
        </authorList>
    </citation>
    <scope>NUCLEOTIDE SEQUENCE [LARGE SCALE GENOMIC DNA]</scope>
    <source>
        <strain evidence="2">CGMCC 1.15399</strain>
    </source>
</reference>